<evidence type="ECO:0000313" key="2">
    <source>
        <dbReference type="EnsemblPlants" id="PGSC0003DMT400054245"/>
    </source>
</evidence>
<dbReference type="InParanoid" id="M1BW05"/>
<name>M1BW05_SOLTU</name>
<evidence type="ECO:0000259" key="1">
    <source>
        <dbReference type="Pfam" id="PF12002"/>
    </source>
</evidence>
<feature type="domain" description="MgsA AAA+ ATPase C-terminal" evidence="1">
    <location>
        <begin position="1"/>
        <end position="78"/>
    </location>
</feature>
<dbReference type="SUPFAM" id="SSF48019">
    <property type="entry name" value="post-AAA+ oligomerization domain-like"/>
    <property type="match status" value="1"/>
</dbReference>
<dbReference type="STRING" id="4113.M1BW05"/>
<reference evidence="2" key="2">
    <citation type="submission" date="2015-06" db="UniProtKB">
        <authorList>
            <consortium name="EnsemblPlants"/>
        </authorList>
    </citation>
    <scope>IDENTIFICATION</scope>
    <source>
        <strain evidence="2">DM1-3 516 R44</strain>
    </source>
</reference>
<dbReference type="eggNOG" id="KOG2028">
    <property type="taxonomic scope" value="Eukaryota"/>
</dbReference>
<protein>
    <submittedName>
        <fullName evidence="2">AAA-type ATPase family protein</fullName>
    </submittedName>
</protein>
<dbReference type="AlphaFoldDB" id="M1BW05"/>
<dbReference type="EnsemblPlants" id="PGSC0003DMT400054245">
    <property type="protein sequence ID" value="PGSC0003DMT400054245"/>
    <property type="gene ID" value="PGSC0003DMG400021041"/>
</dbReference>
<accession>M1BW05</accession>
<dbReference type="GO" id="GO:0003677">
    <property type="term" value="F:DNA binding"/>
    <property type="evidence" value="ECO:0007669"/>
    <property type="project" value="InterPro"/>
</dbReference>
<dbReference type="Gramene" id="PGSC0003DMT400054245">
    <property type="protein sequence ID" value="PGSC0003DMT400054245"/>
    <property type="gene ID" value="PGSC0003DMG400021041"/>
</dbReference>
<proteinExistence type="predicted"/>
<dbReference type="InterPro" id="IPR008921">
    <property type="entry name" value="DNA_pol3_clamp-load_cplx_C"/>
</dbReference>
<reference evidence="3" key="1">
    <citation type="journal article" date="2011" name="Nature">
        <title>Genome sequence and analysis of the tuber crop potato.</title>
        <authorList>
            <consortium name="The Potato Genome Sequencing Consortium"/>
        </authorList>
    </citation>
    <scope>NUCLEOTIDE SEQUENCE [LARGE SCALE GENOMIC DNA]</scope>
    <source>
        <strain evidence="3">cv. DM1-3 516 R44</strain>
    </source>
</reference>
<dbReference type="GO" id="GO:0006260">
    <property type="term" value="P:DNA replication"/>
    <property type="evidence" value="ECO:0007669"/>
    <property type="project" value="InterPro"/>
</dbReference>
<dbReference type="PANTHER" id="PTHR13779">
    <property type="entry name" value="WERNER HELICASE-INTERACTING PROTEIN 1 FAMILY MEMBER"/>
    <property type="match status" value="1"/>
</dbReference>
<keyword evidence="3" id="KW-1185">Reference proteome</keyword>
<dbReference type="Proteomes" id="UP000011115">
    <property type="component" value="Unassembled WGS sequence"/>
</dbReference>
<dbReference type="HOGENOM" id="CLU_2610674_0_0_1"/>
<dbReference type="PaxDb" id="4113-PGSC0003DMT400054245"/>
<dbReference type="InterPro" id="IPR051314">
    <property type="entry name" value="AAA_ATPase_RarA/MGS1/WRNIP1"/>
</dbReference>
<organism evidence="2 3">
    <name type="scientific">Solanum tuberosum</name>
    <name type="common">Potato</name>
    <dbReference type="NCBI Taxonomy" id="4113"/>
    <lineage>
        <taxon>Eukaryota</taxon>
        <taxon>Viridiplantae</taxon>
        <taxon>Streptophyta</taxon>
        <taxon>Embryophyta</taxon>
        <taxon>Tracheophyta</taxon>
        <taxon>Spermatophyta</taxon>
        <taxon>Magnoliopsida</taxon>
        <taxon>eudicotyledons</taxon>
        <taxon>Gunneridae</taxon>
        <taxon>Pentapetalae</taxon>
        <taxon>asterids</taxon>
        <taxon>lamiids</taxon>
        <taxon>Solanales</taxon>
        <taxon>Solanaceae</taxon>
        <taxon>Solanoideae</taxon>
        <taxon>Solaneae</taxon>
        <taxon>Solanum</taxon>
    </lineage>
</organism>
<dbReference type="PANTHER" id="PTHR13779:SF7">
    <property type="entry name" value="ATPASE WRNIP1"/>
    <property type="match status" value="1"/>
</dbReference>
<evidence type="ECO:0000313" key="3">
    <source>
        <dbReference type="Proteomes" id="UP000011115"/>
    </source>
</evidence>
<dbReference type="Pfam" id="PF12002">
    <property type="entry name" value="MgsA_C"/>
    <property type="match status" value="1"/>
</dbReference>
<dbReference type="InterPro" id="IPR021886">
    <property type="entry name" value="MgsA_C"/>
</dbReference>
<dbReference type="Gene3D" id="1.20.272.10">
    <property type="match status" value="1"/>
</dbReference>
<sequence length="79" mass="8370">MLEGGEEPLYIPQGLVRFASEDVGLADPSALGQAVACYQACHFIGMPECNVILAQCVAYLALAPKSIAVYRAIGAAQKW</sequence>